<evidence type="ECO:0000256" key="1">
    <source>
        <dbReference type="ARBA" id="ARBA00004141"/>
    </source>
</evidence>
<dbReference type="PANTHER" id="PTHR11706">
    <property type="entry name" value="SOLUTE CARRIER PROTEIN FAMILY 11 MEMBER"/>
    <property type="match status" value="1"/>
</dbReference>
<evidence type="ECO:0000256" key="3">
    <source>
        <dbReference type="ARBA" id="ARBA00022692"/>
    </source>
</evidence>
<comment type="subcellular location">
    <subcellularLocation>
        <location evidence="1">Membrane</location>
        <topology evidence="1">Multi-pass membrane protein</topology>
    </subcellularLocation>
</comment>
<dbReference type="Proteomes" id="UP000606991">
    <property type="component" value="Unassembled WGS sequence"/>
</dbReference>
<feature type="transmembrane region" description="Helical" evidence="6">
    <location>
        <begin position="129"/>
        <end position="149"/>
    </location>
</feature>
<feature type="transmembrane region" description="Helical" evidence="6">
    <location>
        <begin position="373"/>
        <end position="397"/>
    </location>
</feature>
<dbReference type="GO" id="GO:0015086">
    <property type="term" value="F:cadmium ion transmembrane transporter activity"/>
    <property type="evidence" value="ECO:0007669"/>
    <property type="project" value="TreeGrafter"/>
</dbReference>
<gene>
    <name evidence="7" type="ORF">JF886_00735</name>
</gene>
<dbReference type="RefSeq" id="WP_337308605.1">
    <property type="nucleotide sequence ID" value="NZ_JAEKNS010000010.1"/>
</dbReference>
<proteinExistence type="predicted"/>
<sequence>MITGAADDDPSGIGTYSQLGAQFGLAMLWTVPVSLFLAAAVEELAGRLGLAGREGLASLVKKNFAAPVLYFAALLVTAANTFNIGADLGSMAASLRLVIPVPFVPLLITITVVVLVLEVFIQYHQYSRLLRFLTLSLFAYIAVLAVVHVDWRAVISNLAIPHLSMSKAYLGGLVAIFGTTISPYLMFWQCSEEVEETEDLREKAQQPSPRRVSGMQVDVIVGMTAAVLIMFAILVSAASTLGAHGITNIGTADQAAQALKPIAGNFAGLLFALGIVGTGALAVPVLAGSTGYALAETLDWHEGLSKSLRHARGFYVVIIGSMLVGLLMNFVGLNPIKALVYSALLNGLAAPPLILLMLILGNRRKAVHVFRSGWISNTLVGIAFLLMAGLPIAYLVAK</sequence>
<name>A0A934JXZ0_9BACT</name>
<dbReference type="InterPro" id="IPR001046">
    <property type="entry name" value="NRAMP_fam"/>
</dbReference>
<feature type="transmembrane region" description="Helical" evidence="6">
    <location>
        <begin position="314"/>
        <end position="333"/>
    </location>
</feature>
<dbReference type="GO" id="GO:0005384">
    <property type="term" value="F:manganese ion transmembrane transporter activity"/>
    <property type="evidence" value="ECO:0007669"/>
    <property type="project" value="TreeGrafter"/>
</dbReference>
<organism evidence="7 8">
    <name type="scientific">Candidatus Aeolococcus gillhamiae</name>
    <dbReference type="NCBI Taxonomy" id="3127015"/>
    <lineage>
        <taxon>Bacteria</taxon>
        <taxon>Bacillati</taxon>
        <taxon>Candidatus Dormiibacterota</taxon>
        <taxon>Candidatus Dormibacteria</taxon>
        <taxon>Candidatus Aeolococcales</taxon>
        <taxon>Candidatus Aeolococcaceae</taxon>
        <taxon>Candidatus Aeolococcus</taxon>
    </lineage>
</organism>
<comment type="caution">
    <text evidence="7">The sequence shown here is derived from an EMBL/GenBank/DDBJ whole genome shotgun (WGS) entry which is preliminary data.</text>
</comment>
<accession>A0A934JXZ0</accession>
<feature type="transmembrane region" description="Helical" evidence="6">
    <location>
        <begin position="169"/>
        <end position="187"/>
    </location>
</feature>
<feature type="transmembrane region" description="Helical" evidence="6">
    <location>
        <begin position="219"/>
        <end position="246"/>
    </location>
</feature>
<evidence type="ECO:0000256" key="4">
    <source>
        <dbReference type="ARBA" id="ARBA00022989"/>
    </source>
</evidence>
<feature type="transmembrane region" description="Helical" evidence="6">
    <location>
        <begin position="339"/>
        <end position="361"/>
    </location>
</feature>
<keyword evidence="5 6" id="KW-0472">Membrane</keyword>
<keyword evidence="2" id="KW-0813">Transport</keyword>
<dbReference type="AlphaFoldDB" id="A0A934JXZ0"/>
<evidence type="ECO:0000256" key="5">
    <source>
        <dbReference type="ARBA" id="ARBA00023136"/>
    </source>
</evidence>
<dbReference type="PANTHER" id="PTHR11706:SF33">
    <property type="entry name" value="NATURAL RESISTANCE-ASSOCIATED MACROPHAGE PROTEIN 2"/>
    <property type="match status" value="1"/>
</dbReference>
<keyword evidence="3 6" id="KW-0812">Transmembrane</keyword>
<keyword evidence="4 6" id="KW-1133">Transmembrane helix</keyword>
<dbReference type="GO" id="GO:0005886">
    <property type="term" value="C:plasma membrane"/>
    <property type="evidence" value="ECO:0007669"/>
    <property type="project" value="TreeGrafter"/>
</dbReference>
<protein>
    <submittedName>
        <fullName evidence="7">Divalent metal cation transporter</fullName>
    </submittedName>
</protein>
<dbReference type="EMBL" id="JAEKNS010000010">
    <property type="protein sequence ID" value="MBJ7593383.1"/>
    <property type="molecule type" value="Genomic_DNA"/>
</dbReference>
<feature type="transmembrane region" description="Helical" evidence="6">
    <location>
        <begin position="97"/>
        <end position="117"/>
    </location>
</feature>
<evidence type="ECO:0000256" key="6">
    <source>
        <dbReference type="SAM" id="Phobius"/>
    </source>
</evidence>
<evidence type="ECO:0000313" key="7">
    <source>
        <dbReference type="EMBL" id="MBJ7593383.1"/>
    </source>
</evidence>
<dbReference type="Pfam" id="PF01566">
    <property type="entry name" value="Nramp"/>
    <property type="match status" value="1"/>
</dbReference>
<reference evidence="7 8" key="1">
    <citation type="submission" date="2020-10" db="EMBL/GenBank/DDBJ databases">
        <title>Ca. Dormibacterota MAGs.</title>
        <authorList>
            <person name="Montgomery K."/>
        </authorList>
    </citation>
    <scope>NUCLEOTIDE SEQUENCE [LARGE SCALE GENOMIC DNA]</scope>
    <source>
        <strain evidence="7">SC8812_S17_18</strain>
    </source>
</reference>
<feature type="transmembrane region" description="Helical" evidence="6">
    <location>
        <begin position="63"/>
        <end position="85"/>
    </location>
</feature>
<feature type="transmembrane region" description="Helical" evidence="6">
    <location>
        <begin position="20"/>
        <end position="42"/>
    </location>
</feature>
<dbReference type="GO" id="GO:0034755">
    <property type="term" value="P:iron ion transmembrane transport"/>
    <property type="evidence" value="ECO:0007669"/>
    <property type="project" value="TreeGrafter"/>
</dbReference>
<evidence type="ECO:0000256" key="2">
    <source>
        <dbReference type="ARBA" id="ARBA00022448"/>
    </source>
</evidence>
<evidence type="ECO:0000313" key="8">
    <source>
        <dbReference type="Proteomes" id="UP000606991"/>
    </source>
</evidence>
<feature type="transmembrane region" description="Helical" evidence="6">
    <location>
        <begin position="266"/>
        <end position="294"/>
    </location>
</feature>